<evidence type="ECO:0000256" key="7">
    <source>
        <dbReference type="ARBA" id="ARBA00023136"/>
    </source>
</evidence>
<dbReference type="Gene3D" id="3.40.190.10">
    <property type="entry name" value="Periplasmic binding protein-like II"/>
    <property type="match status" value="1"/>
</dbReference>
<gene>
    <name evidence="14" type="ORF">TNIN_468881</name>
</gene>
<organism evidence="14 15">
    <name type="scientific">Trichonephila inaurata madagascariensis</name>
    <dbReference type="NCBI Taxonomy" id="2747483"/>
    <lineage>
        <taxon>Eukaryota</taxon>
        <taxon>Metazoa</taxon>
        <taxon>Ecdysozoa</taxon>
        <taxon>Arthropoda</taxon>
        <taxon>Chelicerata</taxon>
        <taxon>Arachnida</taxon>
        <taxon>Araneae</taxon>
        <taxon>Araneomorphae</taxon>
        <taxon>Entelegynae</taxon>
        <taxon>Araneoidea</taxon>
        <taxon>Nephilidae</taxon>
        <taxon>Trichonephila</taxon>
        <taxon>Trichonephila inaurata</taxon>
    </lineage>
</organism>
<evidence type="ECO:0000256" key="5">
    <source>
        <dbReference type="ARBA" id="ARBA00022989"/>
    </source>
</evidence>
<evidence type="ECO:0000313" key="15">
    <source>
        <dbReference type="Proteomes" id="UP000886998"/>
    </source>
</evidence>
<proteinExistence type="predicted"/>
<evidence type="ECO:0000259" key="13">
    <source>
        <dbReference type="Pfam" id="PF10613"/>
    </source>
</evidence>
<keyword evidence="2" id="KW-0813">Transport</keyword>
<protein>
    <recommendedName>
        <fullName evidence="13">Ionotropic glutamate receptor L-glutamate and glycine-binding domain-containing protein</fullName>
    </recommendedName>
</protein>
<dbReference type="GO" id="GO:0005886">
    <property type="term" value="C:plasma membrane"/>
    <property type="evidence" value="ECO:0007669"/>
    <property type="project" value="UniProtKB-SubCell"/>
</dbReference>
<evidence type="ECO:0000256" key="2">
    <source>
        <dbReference type="ARBA" id="ARBA00022448"/>
    </source>
</evidence>
<evidence type="ECO:0000256" key="12">
    <source>
        <dbReference type="SAM" id="Phobius"/>
    </source>
</evidence>
<keyword evidence="10" id="KW-1071">Ligand-gated ion channel</keyword>
<dbReference type="GO" id="GO:0015276">
    <property type="term" value="F:ligand-gated monoatomic ion channel activity"/>
    <property type="evidence" value="ECO:0007669"/>
    <property type="project" value="InterPro"/>
</dbReference>
<evidence type="ECO:0000256" key="8">
    <source>
        <dbReference type="ARBA" id="ARBA00023170"/>
    </source>
</evidence>
<dbReference type="OrthoDB" id="6499263at2759"/>
<dbReference type="PANTHER" id="PTHR42643:SF24">
    <property type="entry name" value="IONOTROPIC RECEPTOR 60A"/>
    <property type="match status" value="1"/>
</dbReference>
<evidence type="ECO:0000256" key="6">
    <source>
        <dbReference type="ARBA" id="ARBA00023065"/>
    </source>
</evidence>
<dbReference type="Pfam" id="PF10613">
    <property type="entry name" value="Lig_chan-Glu_bd"/>
    <property type="match status" value="1"/>
</dbReference>
<keyword evidence="15" id="KW-1185">Reference proteome</keyword>
<dbReference type="EMBL" id="BMAV01024032">
    <property type="protein sequence ID" value="GFS29585.1"/>
    <property type="molecule type" value="Genomic_DNA"/>
</dbReference>
<dbReference type="InterPro" id="IPR052192">
    <property type="entry name" value="Insect_Ionotropic_Sensory_Rcpt"/>
</dbReference>
<evidence type="ECO:0000256" key="3">
    <source>
        <dbReference type="ARBA" id="ARBA00022475"/>
    </source>
</evidence>
<evidence type="ECO:0000256" key="11">
    <source>
        <dbReference type="ARBA" id="ARBA00023303"/>
    </source>
</evidence>
<dbReference type="InterPro" id="IPR019594">
    <property type="entry name" value="Glu/Gly-bd"/>
</dbReference>
<comment type="caution">
    <text evidence="14">The sequence shown here is derived from an EMBL/GenBank/DDBJ whole genome shotgun (WGS) entry which is preliminary data.</text>
</comment>
<name>A0A8X6M7L4_9ARAC</name>
<evidence type="ECO:0000256" key="1">
    <source>
        <dbReference type="ARBA" id="ARBA00004651"/>
    </source>
</evidence>
<keyword evidence="5 12" id="KW-1133">Transmembrane helix</keyword>
<evidence type="ECO:0000256" key="9">
    <source>
        <dbReference type="ARBA" id="ARBA00023180"/>
    </source>
</evidence>
<keyword evidence="7 12" id="KW-0472">Membrane</keyword>
<feature type="transmembrane region" description="Helical" evidence="12">
    <location>
        <begin position="84"/>
        <end position="105"/>
    </location>
</feature>
<dbReference type="Proteomes" id="UP000886998">
    <property type="component" value="Unassembled WGS sequence"/>
</dbReference>
<keyword evidence="3" id="KW-1003">Cell membrane</keyword>
<dbReference type="PANTHER" id="PTHR42643">
    <property type="entry name" value="IONOTROPIC RECEPTOR 20A-RELATED"/>
    <property type="match status" value="1"/>
</dbReference>
<sequence>MNIEYDIVFPLDNEFGNEITAGNWTGLVGMVEGEADLAICTLGINENRFKVIDFSFPYASSRLTFAALKPSEWSRTGLLNLVDLPTWMLLFFSILLSTTMAFVVLKGTASYLKVFTVYLEAY</sequence>
<keyword evidence="8" id="KW-0675">Receptor</keyword>
<evidence type="ECO:0000256" key="4">
    <source>
        <dbReference type="ARBA" id="ARBA00022692"/>
    </source>
</evidence>
<keyword evidence="11" id="KW-0407">Ion channel</keyword>
<keyword evidence="9" id="KW-0325">Glycoprotein</keyword>
<dbReference type="SUPFAM" id="SSF53850">
    <property type="entry name" value="Periplasmic binding protein-like II"/>
    <property type="match status" value="1"/>
</dbReference>
<dbReference type="AlphaFoldDB" id="A0A8X6M7L4"/>
<evidence type="ECO:0000256" key="10">
    <source>
        <dbReference type="ARBA" id="ARBA00023286"/>
    </source>
</evidence>
<comment type="subcellular location">
    <subcellularLocation>
        <location evidence="1">Cell membrane</location>
        <topology evidence="1">Multi-pass membrane protein</topology>
    </subcellularLocation>
</comment>
<feature type="domain" description="Ionotropic glutamate receptor L-glutamate and glycine-binding" evidence="13">
    <location>
        <begin position="2"/>
        <end position="66"/>
    </location>
</feature>
<accession>A0A8X6M7L4</accession>
<evidence type="ECO:0000313" key="14">
    <source>
        <dbReference type="EMBL" id="GFS29585.1"/>
    </source>
</evidence>
<keyword evidence="4 12" id="KW-0812">Transmembrane</keyword>
<reference evidence="14" key="1">
    <citation type="submission" date="2020-08" db="EMBL/GenBank/DDBJ databases">
        <title>Multicomponent nature underlies the extraordinary mechanical properties of spider dragline silk.</title>
        <authorList>
            <person name="Kono N."/>
            <person name="Nakamura H."/>
            <person name="Mori M."/>
            <person name="Yoshida Y."/>
            <person name="Ohtoshi R."/>
            <person name="Malay A.D."/>
            <person name="Moran D.A.P."/>
            <person name="Tomita M."/>
            <person name="Numata K."/>
            <person name="Arakawa K."/>
        </authorList>
    </citation>
    <scope>NUCLEOTIDE SEQUENCE</scope>
</reference>
<keyword evidence="6" id="KW-0406">Ion transport</keyword>